<dbReference type="AlphaFoldDB" id="A0A9X3ILR0"/>
<dbReference type="EMBL" id="JAPKNK010000004">
    <property type="protein sequence ID" value="MCX5569796.1"/>
    <property type="molecule type" value="Genomic_DNA"/>
</dbReference>
<accession>A0A9X3ILR0</accession>
<evidence type="ECO:0000313" key="2">
    <source>
        <dbReference type="Proteomes" id="UP001144805"/>
    </source>
</evidence>
<sequence>MVGTGEVRIAGRVGLEGGERHVHAARRLSAAFPMLEFVPATAASSSLPVIRLVEDKSQAEGAFTLTVRPRGGSNAEITITGGPFSGVIYGAEELISRGKVEGGAVLVPAGERRVAPGLAYRTFWTWDHSTNWELSQVGHQEIGVFNPYGKPPAGFLGDYTRLVDFASRNRIPSVVIYGFLRNSHGGIEAAQELCRYATERGVRIVPGIAIGSYGGVYWEGDHPYNLATWLKKNPQHAATMEKGVGFQIADLDFPLNFPRSDYTMSACPSAPETMDWMEEAVSWLADTFEIGGVNIESGDYGVCGCARCVARRNNEAEAARRVDDHGDSWSHTDMAENFPRLYRAAKAKKPDAWIYSELQWDNLFDPVAHDAQRSMPKGAIYQHTTNRTFWGRLQKELTRADVEKLPTQPNVLRCQFACQWNGDRRTERYAFNGRVFADMNKFCADVGMEGLTVWGEPSPYHATVELSYLAFARFGYEPDLSWERFIAEDAAPLLGGQAAAERFVAVAEELDANIELPVERLKALKGEAREASRHSDDEVSRRWLSLEDQIARRVFMGR</sequence>
<organism evidence="1 2">
    <name type="scientific">Kaistia nematophila</name>
    <dbReference type="NCBI Taxonomy" id="2994654"/>
    <lineage>
        <taxon>Bacteria</taxon>
        <taxon>Pseudomonadati</taxon>
        <taxon>Pseudomonadota</taxon>
        <taxon>Alphaproteobacteria</taxon>
        <taxon>Hyphomicrobiales</taxon>
        <taxon>Kaistiaceae</taxon>
        <taxon>Kaistia</taxon>
    </lineage>
</organism>
<name>A0A9X3ILR0_9HYPH</name>
<dbReference type="Proteomes" id="UP001144805">
    <property type="component" value="Unassembled WGS sequence"/>
</dbReference>
<evidence type="ECO:0000313" key="1">
    <source>
        <dbReference type="EMBL" id="MCX5569796.1"/>
    </source>
</evidence>
<comment type="caution">
    <text evidence="1">The sequence shown here is derived from an EMBL/GenBank/DDBJ whole genome shotgun (WGS) entry which is preliminary data.</text>
</comment>
<gene>
    <name evidence="1" type="ORF">OSH07_11385</name>
</gene>
<dbReference type="RefSeq" id="WP_266338768.1">
    <property type="nucleotide sequence ID" value="NZ_JAPKNK010000004.1"/>
</dbReference>
<keyword evidence="2" id="KW-1185">Reference proteome</keyword>
<reference evidence="1" key="1">
    <citation type="submission" date="2022-11" db="EMBL/GenBank/DDBJ databases">
        <title>Biodiversity and phylogenetic relationships of bacteria.</title>
        <authorList>
            <person name="Machado R.A.R."/>
            <person name="Bhat A."/>
            <person name="Loulou A."/>
            <person name="Kallel S."/>
        </authorList>
    </citation>
    <scope>NUCLEOTIDE SEQUENCE</scope>
    <source>
        <strain evidence="1">K-TC2</strain>
    </source>
</reference>
<proteinExistence type="predicted"/>
<evidence type="ECO:0008006" key="3">
    <source>
        <dbReference type="Google" id="ProtNLM"/>
    </source>
</evidence>
<protein>
    <recommendedName>
        <fullName evidence="3">Alpha glucuronidase N-terminal domain-containing protein</fullName>
    </recommendedName>
</protein>